<dbReference type="SUPFAM" id="SSF55785">
    <property type="entry name" value="PYP-like sensor domain (PAS domain)"/>
    <property type="match status" value="1"/>
</dbReference>
<dbReference type="CDD" id="cd00130">
    <property type="entry name" value="PAS"/>
    <property type="match status" value="1"/>
</dbReference>
<evidence type="ECO:0000313" key="4">
    <source>
        <dbReference type="EMBL" id="WOT05455.1"/>
    </source>
</evidence>
<dbReference type="InterPro" id="IPR000160">
    <property type="entry name" value="GGDEF_dom"/>
</dbReference>
<dbReference type="SMART" id="SM00052">
    <property type="entry name" value="EAL"/>
    <property type="match status" value="1"/>
</dbReference>
<gene>
    <name evidence="4" type="ORF">RGE70_01095</name>
</gene>
<dbReference type="CDD" id="cd01948">
    <property type="entry name" value="EAL"/>
    <property type="match status" value="1"/>
</dbReference>
<feature type="domain" description="GGDEF" evidence="3">
    <location>
        <begin position="308"/>
        <end position="440"/>
    </location>
</feature>
<dbReference type="PANTHER" id="PTHR44757">
    <property type="entry name" value="DIGUANYLATE CYCLASE DGCP"/>
    <property type="match status" value="1"/>
</dbReference>
<dbReference type="InterPro" id="IPR035965">
    <property type="entry name" value="PAS-like_dom_sf"/>
</dbReference>
<organism evidence="4 5">
    <name type="scientific">Shewanella youngdeokensis</name>
    <dbReference type="NCBI Taxonomy" id="2999068"/>
    <lineage>
        <taxon>Bacteria</taxon>
        <taxon>Pseudomonadati</taxon>
        <taxon>Pseudomonadota</taxon>
        <taxon>Gammaproteobacteria</taxon>
        <taxon>Alteromonadales</taxon>
        <taxon>Shewanellaceae</taxon>
        <taxon>Shewanella</taxon>
    </lineage>
</organism>
<dbReference type="InterPro" id="IPR001633">
    <property type="entry name" value="EAL_dom"/>
</dbReference>
<dbReference type="EMBL" id="CP136522">
    <property type="protein sequence ID" value="WOT05455.1"/>
    <property type="molecule type" value="Genomic_DNA"/>
</dbReference>
<evidence type="ECO:0000259" key="1">
    <source>
        <dbReference type="PROSITE" id="PS50112"/>
    </source>
</evidence>
<dbReference type="Gene3D" id="3.20.20.450">
    <property type="entry name" value="EAL domain"/>
    <property type="match status" value="1"/>
</dbReference>
<accession>A0ABZ0K152</accession>
<reference evidence="4 5" key="1">
    <citation type="submission" date="2023-10" db="EMBL/GenBank/DDBJ databases">
        <title>Complete genome sequence of Shewanella sp. DAU334.</title>
        <authorList>
            <person name="Lee Y.-S."/>
            <person name="Jeong H.-R."/>
            <person name="Hwang E.-J."/>
            <person name="Choi Y.-L."/>
            <person name="Kim G.-D."/>
        </authorList>
    </citation>
    <scope>NUCLEOTIDE SEQUENCE [LARGE SCALE GENOMIC DNA]</scope>
    <source>
        <strain evidence="4 5">DAU334</strain>
    </source>
</reference>
<dbReference type="Pfam" id="PF00563">
    <property type="entry name" value="EAL"/>
    <property type="match status" value="1"/>
</dbReference>
<proteinExistence type="predicted"/>
<dbReference type="SMART" id="SM00267">
    <property type="entry name" value="GGDEF"/>
    <property type="match status" value="1"/>
</dbReference>
<dbReference type="SUPFAM" id="SSF55073">
    <property type="entry name" value="Nucleotide cyclase"/>
    <property type="match status" value="1"/>
</dbReference>
<sequence length="716" mass="81011">MSMQKWSELYSNLESSTPFLAEQLVQLDNSEVPVPLALIKGYQFIGANTAALEYFESIEQNFVHSTPYDFSPRLQSSGRSSVDYGQQKLREALKGNIVSFNWLHLSQQGTELPTKITLYPFKLNDEDVVLIQFVPMDRRVKRRSQASNGFEMLPKQLMSITLEDSAEAVYITDKDHRILAVNKAMCRICGYSADNILTKTPHELNLDNLNHNSLPRRSLNNNGNWQGEVWKYRSDGSKFPAWQSCRRIYADNQVYFVNLFSDISEKKKLEERLMQQAMFDKLTGLPNRFHLTKILNKAIDEIKHHPSMIGALMFLDLNGFKNINDSFGHSTGDKVLQLVAARLETCCLEDAEIARLGGDEFTLVLPKCVNIQEIEAFSEGVLSLFDVPFEIDGQKFYLGTSIGISMFPHQSHEANQLLSMADTAMYSAKKSPNHIRFYNTAIKEAAEKKLLILNDLRHAQSLGQFRLVYQQIIDLENNKMVAAEALLRWQRSNGTILEANEFIPLLEENGSMVGVGMWALEQACAQMRLWHKQYNEDLKITVNMSTSQLEHPDFLIMLNKVLDKTQFPSDKLVIEMEESALFRKPALMSALLNELKKLNIDIAIDDFGAGVSSLGRLGTLPIDNLKIDSSFVHRLNEPQGEELCRALIQLAHTLNIRFIAEGIETQAQKILLSKMGKGFGQGYYFGWPATADVFAAESLSQLKITQEVAIHDTVCG</sequence>
<dbReference type="Proteomes" id="UP001529491">
    <property type="component" value="Chromosome"/>
</dbReference>
<name>A0ABZ0K152_9GAMM</name>
<evidence type="ECO:0000313" key="5">
    <source>
        <dbReference type="Proteomes" id="UP001529491"/>
    </source>
</evidence>
<dbReference type="Pfam" id="PF13426">
    <property type="entry name" value="PAS_9"/>
    <property type="match status" value="2"/>
</dbReference>
<protein>
    <submittedName>
        <fullName evidence="4">EAL domain-containing protein</fullName>
    </submittedName>
</protein>
<dbReference type="PROSITE" id="PS50112">
    <property type="entry name" value="PAS"/>
    <property type="match status" value="1"/>
</dbReference>
<dbReference type="PROSITE" id="PS50887">
    <property type="entry name" value="GGDEF"/>
    <property type="match status" value="1"/>
</dbReference>
<dbReference type="Gene3D" id="3.30.450.20">
    <property type="entry name" value="PAS domain"/>
    <property type="match status" value="1"/>
</dbReference>
<dbReference type="SMART" id="SM00091">
    <property type="entry name" value="PAS"/>
    <property type="match status" value="1"/>
</dbReference>
<dbReference type="SUPFAM" id="SSF141868">
    <property type="entry name" value="EAL domain-like"/>
    <property type="match status" value="1"/>
</dbReference>
<dbReference type="InterPro" id="IPR029787">
    <property type="entry name" value="Nucleotide_cyclase"/>
</dbReference>
<feature type="domain" description="PAS" evidence="1">
    <location>
        <begin position="154"/>
        <end position="200"/>
    </location>
</feature>
<dbReference type="InterPro" id="IPR000014">
    <property type="entry name" value="PAS"/>
</dbReference>
<feature type="domain" description="EAL" evidence="2">
    <location>
        <begin position="449"/>
        <end position="702"/>
    </location>
</feature>
<dbReference type="Gene3D" id="3.30.70.270">
    <property type="match status" value="1"/>
</dbReference>
<evidence type="ECO:0000259" key="2">
    <source>
        <dbReference type="PROSITE" id="PS50883"/>
    </source>
</evidence>
<dbReference type="NCBIfam" id="TIGR00254">
    <property type="entry name" value="GGDEF"/>
    <property type="match status" value="1"/>
</dbReference>
<dbReference type="CDD" id="cd01949">
    <property type="entry name" value="GGDEF"/>
    <property type="match status" value="1"/>
</dbReference>
<dbReference type="NCBIfam" id="TIGR00229">
    <property type="entry name" value="sensory_box"/>
    <property type="match status" value="1"/>
</dbReference>
<dbReference type="PROSITE" id="PS50883">
    <property type="entry name" value="EAL"/>
    <property type="match status" value="1"/>
</dbReference>
<keyword evidence="5" id="KW-1185">Reference proteome</keyword>
<dbReference type="InterPro" id="IPR043128">
    <property type="entry name" value="Rev_trsase/Diguanyl_cyclase"/>
</dbReference>
<dbReference type="InterPro" id="IPR035919">
    <property type="entry name" value="EAL_sf"/>
</dbReference>
<dbReference type="PANTHER" id="PTHR44757:SF2">
    <property type="entry name" value="BIOFILM ARCHITECTURE MAINTENANCE PROTEIN MBAA"/>
    <property type="match status" value="1"/>
</dbReference>
<dbReference type="Pfam" id="PF00990">
    <property type="entry name" value="GGDEF"/>
    <property type="match status" value="1"/>
</dbReference>
<dbReference type="InterPro" id="IPR052155">
    <property type="entry name" value="Biofilm_reg_signaling"/>
</dbReference>
<evidence type="ECO:0000259" key="3">
    <source>
        <dbReference type="PROSITE" id="PS50887"/>
    </source>
</evidence>